<keyword evidence="3" id="KW-1133">Transmembrane helix</keyword>
<dbReference type="Proteomes" id="UP000276542">
    <property type="component" value="Unassembled WGS sequence"/>
</dbReference>
<dbReference type="OrthoDB" id="5188486at2"/>
<dbReference type="GO" id="GO:0016020">
    <property type="term" value="C:membrane"/>
    <property type="evidence" value="ECO:0007669"/>
    <property type="project" value="UniProtKB-SubCell"/>
</dbReference>
<dbReference type="EMBL" id="QYRP01000002">
    <property type="protein sequence ID" value="RJS46699.1"/>
    <property type="molecule type" value="Genomic_DNA"/>
</dbReference>
<evidence type="ECO:0000256" key="3">
    <source>
        <dbReference type="SAM" id="Phobius"/>
    </source>
</evidence>
<accession>A0A3A5H7P8</accession>
<keyword evidence="5" id="KW-1185">Reference proteome</keyword>
<dbReference type="RefSeq" id="WP_120060670.1">
    <property type="nucleotide sequence ID" value="NZ_QYRP01000002.1"/>
</dbReference>
<dbReference type="PANTHER" id="PTHR37042:SF4">
    <property type="entry name" value="OUTER MEMBRANE PROTEIN RV1973"/>
    <property type="match status" value="1"/>
</dbReference>
<keyword evidence="2 3" id="KW-0472">Membrane</keyword>
<gene>
    <name evidence="4" type="ORF">D4739_11045</name>
</gene>
<evidence type="ECO:0000313" key="5">
    <source>
        <dbReference type="Proteomes" id="UP000276542"/>
    </source>
</evidence>
<proteinExistence type="predicted"/>
<evidence type="ECO:0000256" key="2">
    <source>
        <dbReference type="ARBA" id="ARBA00023136"/>
    </source>
</evidence>
<name>A0A3A5H7P8_9ACTN</name>
<keyword evidence="3" id="KW-0812">Transmembrane</keyword>
<comment type="subcellular location">
    <subcellularLocation>
        <location evidence="1">Membrane</location>
    </subcellularLocation>
</comment>
<dbReference type="PANTHER" id="PTHR37042">
    <property type="entry name" value="OUTER MEMBRANE PROTEIN RV1973"/>
    <property type="match status" value="1"/>
</dbReference>
<comment type="caution">
    <text evidence="4">The sequence shown here is derived from an EMBL/GenBank/DDBJ whole genome shotgun (WGS) entry which is preliminary data.</text>
</comment>
<feature type="transmembrane region" description="Helical" evidence="3">
    <location>
        <begin position="26"/>
        <end position="48"/>
    </location>
</feature>
<reference evidence="5" key="1">
    <citation type="submission" date="2018-09" db="EMBL/GenBank/DDBJ databases">
        <authorList>
            <person name="Zhu H."/>
        </authorList>
    </citation>
    <scope>NUCLEOTIDE SEQUENCE [LARGE SCALE GENOMIC DNA]</scope>
    <source>
        <strain evidence="5">K1W22B-1</strain>
    </source>
</reference>
<sequence length="178" mass="18740">MNTLEEAPSLEMPSLRVPFRSRSGSWHRWLIVTTLALVAAAVVLGVLAQRSAGLGEARDAAAASASKRLPVLLSYEHGSLEADLDRAIAQTTGGFRDEYGKVIDDVVTPTATRKKVDTAAVVSGVGVVSADRDQVVVLAFLTQTTTTNGGAPTVAGSRVEVTMEKHGSTWLVSDLKPV</sequence>
<protein>
    <recommendedName>
        <fullName evidence="6">Mce-associated membrane protein</fullName>
    </recommendedName>
</protein>
<dbReference type="AlphaFoldDB" id="A0A3A5H7P8"/>
<evidence type="ECO:0000313" key="4">
    <source>
        <dbReference type="EMBL" id="RJS46699.1"/>
    </source>
</evidence>
<evidence type="ECO:0000256" key="1">
    <source>
        <dbReference type="ARBA" id="ARBA00004370"/>
    </source>
</evidence>
<organism evidence="4 5">
    <name type="scientific">Nocardioides cavernaquae</name>
    <dbReference type="NCBI Taxonomy" id="2321396"/>
    <lineage>
        <taxon>Bacteria</taxon>
        <taxon>Bacillati</taxon>
        <taxon>Actinomycetota</taxon>
        <taxon>Actinomycetes</taxon>
        <taxon>Propionibacteriales</taxon>
        <taxon>Nocardioidaceae</taxon>
        <taxon>Nocardioides</taxon>
    </lineage>
</organism>
<evidence type="ECO:0008006" key="6">
    <source>
        <dbReference type="Google" id="ProtNLM"/>
    </source>
</evidence>